<gene>
    <name evidence="1" type="ORF">B0I29_10413</name>
</gene>
<protein>
    <submittedName>
        <fullName evidence="1">Uncharacterized protein</fullName>
    </submittedName>
</protein>
<dbReference type="EMBL" id="QLMJ01000004">
    <property type="protein sequence ID" value="RAK39477.1"/>
    <property type="molecule type" value="Genomic_DNA"/>
</dbReference>
<sequence>MTRPSYGSRPAAVVQARYAGAITRLSYGSPSIVGRPG</sequence>
<comment type="caution">
    <text evidence="1">The sequence shown here is derived from an EMBL/GenBank/DDBJ whole genome shotgun (WGS) entry which is preliminary data.</text>
</comment>
<evidence type="ECO:0000313" key="1">
    <source>
        <dbReference type="EMBL" id="RAK39477.1"/>
    </source>
</evidence>
<keyword evidence="2" id="KW-1185">Reference proteome</keyword>
<proteinExistence type="predicted"/>
<dbReference type="AlphaFoldDB" id="A0A327ZJZ1"/>
<organism evidence="1 2">
    <name type="scientific">Actinoplanes lutulentus</name>
    <dbReference type="NCBI Taxonomy" id="1287878"/>
    <lineage>
        <taxon>Bacteria</taxon>
        <taxon>Bacillati</taxon>
        <taxon>Actinomycetota</taxon>
        <taxon>Actinomycetes</taxon>
        <taxon>Micromonosporales</taxon>
        <taxon>Micromonosporaceae</taxon>
        <taxon>Actinoplanes</taxon>
    </lineage>
</organism>
<reference evidence="1 2" key="1">
    <citation type="submission" date="2018-06" db="EMBL/GenBank/DDBJ databases">
        <title>Genomic Encyclopedia of Type Strains, Phase III (KMG-III): the genomes of soil and plant-associated and newly described type strains.</title>
        <authorList>
            <person name="Whitman W."/>
        </authorList>
    </citation>
    <scope>NUCLEOTIDE SEQUENCE [LARGE SCALE GENOMIC DNA]</scope>
    <source>
        <strain evidence="1 2">CGMCC 4.7090</strain>
    </source>
</reference>
<evidence type="ECO:0000313" key="2">
    <source>
        <dbReference type="Proteomes" id="UP000249341"/>
    </source>
</evidence>
<name>A0A327ZJZ1_9ACTN</name>
<dbReference type="Proteomes" id="UP000249341">
    <property type="component" value="Unassembled WGS sequence"/>
</dbReference>
<accession>A0A327ZJZ1</accession>